<accession>A0A931MF72</accession>
<dbReference type="RefSeq" id="WP_196985039.1">
    <property type="nucleotide sequence ID" value="NZ_JADWYS010000001.1"/>
</dbReference>
<feature type="region of interest" description="Disordered" evidence="1">
    <location>
        <begin position="7"/>
        <end position="27"/>
    </location>
</feature>
<evidence type="ECO:0000313" key="2">
    <source>
        <dbReference type="EMBL" id="MBG9387092.1"/>
    </source>
</evidence>
<feature type="compositionally biased region" description="Basic and acidic residues" evidence="1">
    <location>
        <begin position="7"/>
        <end position="17"/>
    </location>
</feature>
<evidence type="ECO:0000313" key="3">
    <source>
        <dbReference type="Proteomes" id="UP000651050"/>
    </source>
</evidence>
<dbReference type="AlphaFoldDB" id="A0A931MF72"/>
<dbReference type="EMBL" id="JADWYS010000001">
    <property type="protein sequence ID" value="MBG9387092.1"/>
    <property type="molecule type" value="Genomic_DNA"/>
</dbReference>
<comment type="caution">
    <text evidence="2">The sequence shown here is derived from an EMBL/GenBank/DDBJ whole genome shotgun (WGS) entry which is preliminary data.</text>
</comment>
<proteinExistence type="predicted"/>
<keyword evidence="3" id="KW-1185">Reference proteome</keyword>
<dbReference type="Proteomes" id="UP000651050">
    <property type="component" value="Unassembled WGS sequence"/>
</dbReference>
<organism evidence="2 3">
    <name type="scientific">Caenimonas aquaedulcis</name>
    <dbReference type="NCBI Taxonomy" id="2793270"/>
    <lineage>
        <taxon>Bacteria</taxon>
        <taxon>Pseudomonadati</taxon>
        <taxon>Pseudomonadota</taxon>
        <taxon>Betaproteobacteria</taxon>
        <taxon>Burkholderiales</taxon>
        <taxon>Comamonadaceae</taxon>
        <taxon>Caenimonas</taxon>
    </lineage>
</organism>
<evidence type="ECO:0000256" key="1">
    <source>
        <dbReference type="SAM" id="MobiDB-lite"/>
    </source>
</evidence>
<sequence>MFERIKKAFSRGSRDAEGPPSQLSHGPVSEWAGTQGFAFSVDGANQGIALEGKIGGRPWRIQLGRPTRNYILGEEVRARGELGIDENVAILIMNRALKEALEKRAYQIYTDNLQTSVDSSLPEEMRWLAMFQEVGWEGLPREFWERYSVLTDRRENAMAWIGDSLAHLALQWPKPGPSAEVPFMVLLMNGKAYLRMEYTPADIATLQHASLIFTTACESALGTFRR</sequence>
<reference evidence="2" key="1">
    <citation type="submission" date="2020-11" db="EMBL/GenBank/DDBJ databases">
        <title>Bacterial whole genome sequence for Caenimonas sp. DR4.4.</title>
        <authorList>
            <person name="Le V."/>
            <person name="Ko S.-R."/>
            <person name="Ahn C.-Y."/>
            <person name="Oh H.-M."/>
        </authorList>
    </citation>
    <scope>NUCLEOTIDE SEQUENCE</scope>
    <source>
        <strain evidence="2">DR4.4</strain>
    </source>
</reference>
<protein>
    <submittedName>
        <fullName evidence="2">Uncharacterized protein</fullName>
    </submittedName>
</protein>
<name>A0A931MF72_9BURK</name>
<gene>
    <name evidence="2" type="ORF">I5803_03595</name>
</gene>